<feature type="compositionally biased region" description="Acidic residues" evidence="1">
    <location>
        <begin position="36"/>
        <end position="45"/>
    </location>
</feature>
<feature type="region of interest" description="Disordered" evidence="1">
    <location>
        <begin position="15"/>
        <end position="96"/>
    </location>
</feature>
<evidence type="ECO:0000256" key="1">
    <source>
        <dbReference type="SAM" id="MobiDB-lite"/>
    </source>
</evidence>
<protein>
    <submittedName>
        <fullName evidence="2">Uncharacterized protein</fullName>
    </submittedName>
</protein>
<organism evidence="2 3">
    <name type="scientific">Olea europaea subsp. europaea</name>
    <dbReference type="NCBI Taxonomy" id="158383"/>
    <lineage>
        <taxon>Eukaryota</taxon>
        <taxon>Viridiplantae</taxon>
        <taxon>Streptophyta</taxon>
        <taxon>Embryophyta</taxon>
        <taxon>Tracheophyta</taxon>
        <taxon>Spermatophyta</taxon>
        <taxon>Magnoliopsida</taxon>
        <taxon>eudicotyledons</taxon>
        <taxon>Gunneridae</taxon>
        <taxon>Pentapetalae</taxon>
        <taxon>asterids</taxon>
        <taxon>lamiids</taxon>
        <taxon>Lamiales</taxon>
        <taxon>Oleaceae</taxon>
        <taxon>Oleeae</taxon>
        <taxon>Olea</taxon>
    </lineage>
</organism>
<comment type="caution">
    <text evidence="2">The sequence shown here is derived from an EMBL/GenBank/DDBJ whole genome shotgun (WGS) entry which is preliminary data.</text>
</comment>
<feature type="compositionally biased region" description="Gly residues" evidence="1">
    <location>
        <begin position="62"/>
        <end position="74"/>
    </location>
</feature>
<sequence>MCMQLFVPLMRRVVGSEGNDGLSMGEANGNESAEGGSEDETFVDDDCSKDNSDDDESSVGDSGNGSGDHTGGGHIDAFSASHTAKDLFHVQGPSSS</sequence>
<accession>A0A8S0Q989</accession>
<evidence type="ECO:0000313" key="3">
    <source>
        <dbReference type="Proteomes" id="UP000594638"/>
    </source>
</evidence>
<evidence type="ECO:0000313" key="2">
    <source>
        <dbReference type="EMBL" id="CAA2961658.1"/>
    </source>
</evidence>
<name>A0A8S0Q989_OLEEU</name>
<feature type="compositionally biased region" description="Low complexity" evidence="1">
    <location>
        <begin position="25"/>
        <end position="35"/>
    </location>
</feature>
<dbReference type="EMBL" id="CACTIH010000585">
    <property type="protein sequence ID" value="CAA2961658.1"/>
    <property type="molecule type" value="Genomic_DNA"/>
</dbReference>
<dbReference type="Gramene" id="OE9A012295T1">
    <property type="protein sequence ID" value="OE9A012295C1"/>
    <property type="gene ID" value="OE9A012295"/>
</dbReference>
<proteinExistence type="predicted"/>
<keyword evidence="3" id="KW-1185">Reference proteome</keyword>
<dbReference type="AlphaFoldDB" id="A0A8S0Q989"/>
<reference evidence="2 3" key="1">
    <citation type="submission" date="2019-12" db="EMBL/GenBank/DDBJ databases">
        <authorList>
            <person name="Alioto T."/>
            <person name="Alioto T."/>
            <person name="Gomez Garrido J."/>
        </authorList>
    </citation>
    <scope>NUCLEOTIDE SEQUENCE [LARGE SCALE GENOMIC DNA]</scope>
</reference>
<dbReference type="Proteomes" id="UP000594638">
    <property type="component" value="Unassembled WGS sequence"/>
</dbReference>
<gene>
    <name evidence="2" type="ORF">OLEA9_A012295</name>
</gene>